<evidence type="ECO:0000256" key="2">
    <source>
        <dbReference type="ARBA" id="ARBA00023002"/>
    </source>
</evidence>
<dbReference type="Gene3D" id="3.40.50.720">
    <property type="entry name" value="NAD(P)-binding Rossmann-like Domain"/>
    <property type="match status" value="1"/>
</dbReference>
<accession>A0ABM8D7Y0</accession>
<dbReference type="PANTHER" id="PTHR48106">
    <property type="entry name" value="QUINONE OXIDOREDUCTASE PIG3-RELATED"/>
    <property type="match status" value="1"/>
</dbReference>
<dbReference type="CDD" id="cd05276">
    <property type="entry name" value="p53_inducible_oxidoreductase"/>
    <property type="match status" value="1"/>
</dbReference>
<reference evidence="4 5" key="1">
    <citation type="submission" date="2022-11" db="EMBL/GenBank/DDBJ databases">
        <title>Genome Sequencing of Nocardia sp. ON39_IFM12276 and assembly.</title>
        <authorList>
            <person name="Shimojima M."/>
            <person name="Toyokawa M."/>
            <person name="Uesaka K."/>
        </authorList>
    </citation>
    <scope>NUCLEOTIDE SEQUENCE [LARGE SCALE GENOMIC DNA]</scope>
    <source>
        <strain evidence="4 5">IFM 12276</strain>
    </source>
</reference>
<evidence type="ECO:0000256" key="1">
    <source>
        <dbReference type="ARBA" id="ARBA00022857"/>
    </source>
</evidence>
<feature type="domain" description="Enoyl reductase (ER)" evidence="3">
    <location>
        <begin position="54"/>
        <end position="373"/>
    </location>
</feature>
<gene>
    <name evidence="4" type="ORF">IFM12276_66150</name>
</gene>
<dbReference type="Pfam" id="PF08240">
    <property type="entry name" value="ADH_N"/>
    <property type="match status" value="1"/>
</dbReference>
<dbReference type="InterPro" id="IPR013149">
    <property type="entry name" value="ADH-like_C"/>
</dbReference>
<dbReference type="InterPro" id="IPR014189">
    <property type="entry name" value="Quinone_OxRdtase_PIG3"/>
</dbReference>
<dbReference type="SMART" id="SM00829">
    <property type="entry name" value="PKS_ER"/>
    <property type="match status" value="1"/>
</dbReference>
<organism evidence="4 5">
    <name type="scientific">Nocardia sputorum</name>
    <dbReference type="NCBI Taxonomy" id="2984338"/>
    <lineage>
        <taxon>Bacteria</taxon>
        <taxon>Bacillati</taxon>
        <taxon>Actinomycetota</taxon>
        <taxon>Actinomycetes</taxon>
        <taxon>Mycobacteriales</taxon>
        <taxon>Nocardiaceae</taxon>
        <taxon>Nocardia</taxon>
    </lineage>
</organism>
<evidence type="ECO:0000313" key="4">
    <source>
        <dbReference type="EMBL" id="BDU03587.1"/>
    </source>
</evidence>
<proteinExistence type="predicted"/>
<keyword evidence="2" id="KW-0560">Oxidoreductase</keyword>
<keyword evidence="1" id="KW-0521">NADP</keyword>
<keyword evidence="5" id="KW-1185">Reference proteome</keyword>
<evidence type="ECO:0000259" key="3">
    <source>
        <dbReference type="SMART" id="SM00829"/>
    </source>
</evidence>
<dbReference type="InterPro" id="IPR036291">
    <property type="entry name" value="NAD(P)-bd_dom_sf"/>
</dbReference>
<dbReference type="InterPro" id="IPR020843">
    <property type="entry name" value="ER"/>
</dbReference>
<dbReference type="Pfam" id="PF00107">
    <property type="entry name" value="ADH_zinc_N"/>
    <property type="match status" value="1"/>
</dbReference>
<dbReference type="SUPFAM" id="SSF51735">
    <property type="entry name" value="NAD(P)-binding Rossmann-fold domains"/>
    <property type="match status" value="1"/>
</dbReference>
<protein>
    <submittedName>
        <fullName evidence="4">Quinone oxidoreductase</fullName>
    </submittedName>
</protein>
<dbReference type="EMBL" id="AP026978">
    <property type="protein sequence ID" value="BDU03587.1"/>
    <property type="molecule type" value="Genomic_DNA"/>
</dbReference>
<sequence length="378" mass="38495">MTPVTAGRLPDCVCAECFRPGSGCGTPTPGGSAQPSARAEQYGTVRAIDLKGSGGPEVMSLAEVPDPKPGHGEVLIEVAAAGVNRADLLQRQGYYPPPPGASPLLGLECSGVIAEIGDGVREWTVGDRVCALLSGGGYAERVVVPATQVLPVPDDLDLGAAAGLPEAAATVWSNLVMTAQLRSGQLLLIHGGGSGIGTHAIQVAKALGARVAVTAGSAEKLARCAELGADVLINYKEDDFVAAVRAERSGAGGPGADVILDNMGAVYLGRNVDALAEHGRLVVIGMQGGVTAELNLGVLLRKWGTVHATNVRARPATGVGSKAEIVAEVHRQLWPLIADGTVAPVIAAEVPIEEAAEAHRLLDSGEVFGKVVLRVAGL</sequence>
<dbReference type="PANTHER" id="PTHR48106:SF8">
    <property type="entry name" value="OS02G0805600 PROTEIN"/>
    <property type="match status" value="1"/>
</dbReference>
<name>A0ABM8D7Y0_9NOCA</name>
<dbReference type="Gene3D" id="3.90.180.10">
    <property type="entry name" value="Medium-chain alcohol dehydrogenases, catalytic domain"/>
    <property type="match status" value="1"/>
</dbReference>
<dbReference type="InterPro" id="IPR011032">
    <property type="entry name" value="GroES-like_sf"/>
</dbReference>
<evidence type="ECO:0000313" key="5">
    <source>
        <dbReference type="Proteomes" id="UP001317870"/>
    </source>
</evidence>
<dbReference type="SUPFAM" id="SSF50129">
    <property type="entry name" value="GroES-like"/>
    <property type="match status" value="1"/>
</dbReference>
<dbReference type="Proteomes" id="UP001317870">
    <property type="component" value="Chromosome"/>
</dbReference>
<dbReference type="NCBIfam" id="TIGR02824">
    <property type="entry name" value="quinone_pig3"/>
    <property type="match status" value="1"/>
</dbReference>
<dbReference type="InterPro" id="IPR013154">
    <property type="entry name" value="ADH-like_N"/>
</dbReference>